<dbReference type="STRING" id="1804984.AYM40_27675"/>
<dbReference type="SUPFAM" id="SSF55447">
    <property type="entry name" value="CO dehydrogenase flavoprotein C-terminal domain-like"/>
    <property type="match status" value="1"/>
</dbReference>
<evidence type="ECO:0000256" key="3">
    <source>
        <dbReference type="ARBA" id="ARBA00023002"/>
    </source>
</evidence>
<dbReference type="SUPFAM" id="SSF56176">
    <property type="entry name" value="FAD-binding/transporter-associated domain-like"/>
    <property type="match status" value="1"/>
</dbReference>
<dbReference type="SMART" id="SM01092">
    <property type="entry name" value="CO_deh_flav_C"/>
    <property type="match status" value="1"/>
</dbReference>
<dbReference type="Pfam" id="PF03450">
    <property type="entry name" value="CO_deh_flav_C"/>
    <property type="match status" value="1"/>
</dbReference>
<dbReference type="Gene3D" id="3.30.43.10">
    <property type="entry name" value="Uridine Diphospho-n-acetylenolpyruvylglucosamine Reductase, domain 2"/>
    <property type="match status" value="1"/>
</dbReference>
<dbReference type="InterPro" id="IPR051312">
    <property type="entry name" value="Diverse_Substr_Oxidored"/>
</dbReference>
<sequence length="285" mass="29910">MIPYAVEYLRATNVAHALAMLASDSEARLLAGGHSLIPLMKLRLASVSRLIDIGGLPELHGIAVHPDHIAIGAATTHAELGSHPRLAEFLPLIPQAAGVIADPTVRNRGTIGGSLVHADPSADWPAVMLALDARMEITGVAGPRVIPADEFFVGFMSSAVQQDEMLTRIFIPLPGPDRVAYRKFRHPASGYAVAAAAVALRYAGNRCTGGMIGVTGVAETAFRAHTAEAGLASGFTGSAEEIGRLVETAFADVTPLEDGFADGVYRLQLARVMLSRALADAVRHA</sequence>
<dbReference type="AlphaFoldDB" id="A0A160FSY0"/>
<dbReference type="InterPro" id="IPR036683">
    <property type="entry name" value="CO_DH_flav_C_dom_sf"/>
</dbReference>
<dbReference type="GO" id="GO:0016491">
    <property type="term" value="F:oxidoreductase activity"/>
    <property type="evidence" value="ECO:0007669"/>
    <property type="project" value="UniProtKB-KW"/>
</dbReference>
<reference evidence="5 6" key="1">
    <citation type="journal article" date="2016" name="Gene">
        <title>PacBio SMRT assembly of a complex multi-replicon genome reveals chlorocatechol degradative operon in a region of genome plasticity.</title>
        <authorList>
            <person name="Ricker N."/>
            <person name="Shen S.Y."/>
            <person name="Goordial J."/>
            <person name="Jin S."/>
            <person name="Fulthorpe R.R."/>
        </authorList>
    </citation>
    <scope>NUCLEOTIDE SEQUENCE [LARGE SCALE GENOMIC DNA]</scope>
    <source>
        <strain evidence="5 6">OLGA172</strain>
    </source>
</reference>
<dbReference type="InterPro" id="IPR005107">
    <property type="entry name" value="CO_DH_flav_C"/>
</dbReference>
<protein>
    <submittedName>
        <fullName evidence="5">Carbon monoxide dehydrogenase</fullName>
    </submittedName>
</protein>
<evidence type="ECO:0000313" key="5">
    <source>
        <dbReference type="EMBL" id="ANB76061.1"/>
    </source>
</evidence>
<evidence type="ECO:0000313" key="6">
    <source>
        <dbReference type="Proteomes" id="UP000076852"/>
    </source>
</evidence>
<evidence type="ECO:0000256" key="1">
    <source>
        <dbReference type="ARBA" id="ARBA00022630"/>
    </source>
</evidence>
<keyword evidence="6" id="KW-1185">Reference proteome</keyword>
<dbReference type="Gene3D" id="3.30.465.10">
    <property type="match status" value="1"/>
</dbReference>
<name>A0A160FSY0_9BURK</name>
<evidence type="ECO:0000259" key="4">
    <source>
        <dbReference type="PROSITE" id="PS51387"/>
    </source>
</evidence>
<dbReference type="EMBL" id="CP014579">
    <property type="protein sequence ID" value="ANB76061.1"/>
    <property type="molecule type" value="Genomic_DNA"/>
</dbReference>
<dbReference type="InterPro" id="IPR036318">
    <property type="entry name" value="FAD-bd_PCMH-like_sf"/>
</dbReference>
<gene>
    <name evidence="5" type="ORF">AYM40_27675</name>
</gene>
<proteinExistence type="predicted"/>
<keyword evidence="1" id="KW-0285">Flavoprotein</keyword>
<dbReference type="Proteomes" id="UP000076852">
    <property type="component" value="Chromosome 2"/>
</dbReference>
<dbReference type="RefSeq" id="WP_063499312.1">
    <property type="nucleotide sequence ID" value="NZ_CP014579.1"/>
</dbReference>
<dbReference type="InterPro" id="IPR016169">
    <property type="entry name" value="FAD-bd_PCMH_sub2"/>
</dbReference>
<dbReference type="OrthoDB" id="9793944at2"/>
<dbReference type="Pfam" id="PF00941">
    <property type="entry name" value="FAD_binding_5"/>
    <property type="match status" value="1"/>
</dbReference>
<dbReference type="PANTHER" id="PTHR42659:SF2">
    <property type="entry name" value="XANTHINE DEHYDROGENASE SUBUNIT C-RELATED"/>
    <property type="match status" value="1"/>
</dbReference>
<dbReference type="InterPro" id="IPR016167">
    <property type="entry name" value="FAD-bd_PCMH_sub1"/>
</dbReference>
<dbReference type="Gene3D" id="3.30.390.50">
    <property type="entry name" value="CO dehydrogenase flavoprotein, C-terminal domain"/>
    <property type="match status" value="1"/>
</dbReference>
<organism evidence="5 6">
    <name type="scientific">Paraburkholderia phytofirmans OLGA172</name>
    <dbReference type="NCBI Taxonomy" id="1417228"/>
    <lineage>
        <taxon>Bacteria</taxon>
        <taxon>Pseudomonadati</taxon>
        <taxon>Pseudomonadota</taxon>
        <taxon>Betaproteobacteria</taxon>
        <taxon>Burkholderiales</taxon>
        <taxon>Burkholderiaceae</taxon>
        <taxon>Paraburkholderia</taxon>
    </lineage>
</organism>
<feature type="domain" description="FAD-binding PCMH-type" evidence="4">
    <location>
        <begin position="1"/>
        <end position="176"/>
    </location>
</feature>
<accession>A0A160FSY0</accession>
<dbReference type="InterPro" id="IPR002346">
    <property type="entry name" value="Mopterin_DH_FAD-bd"/>
</dbReference>
<keyword evidence="2" id="KW-0274">FAD</keyword>
<dbReference type="KEGG" id="buz:AYM40_27675"/>
<dbReference type="PROSITE" id="PS51387">
    <property type="entry name" value="FAD_PCMH"/>
    <property type="match status" value="1"/>
</dbReference>
<dbReference type="GO" id="GO:0071949">
    <property type="term" value="F:FAD binding"/>
    <property type="evidence" value="ECO:0007669"/>
    <property type="project" value="InterPro"/>
</dbReference>
<evidence type="ECO:0000256" key="2">
    <source>
        <dbReference type="ARBA" id="ARBA00022827"/>
    </source>
</evidence>
<dbReference type="PANTHER" id="PTHR42659">
    <property type="entry name" value="XANTHINE DEHYDROGENASE SUBUNIT C-RELATED"/>
    <property type="match status" value="1"/>
</dbReference>
<keyword evidence="3" id="KW-0560">Oxidoreductase</keyword>
<dbReference type="InterPro" id="IPR016166">
    <property type="entry name" value="FAD-bd_PCMH"/>
</dbReference>